<dbReference type="InterPro" id="IPR006626">
    <property type="entry name" value="PbH1"/>
</dbReference>
<evidence type="ECO:0000259" key="1">
    <source>
        <dbReference type="Pfam" id="PF13229"/>
    </source>
</evidence>
<dbReference type="Pfam" id="PF13229">
    <property type="entry name" value="Beta_helix"/>
    <property type="match status" value="1"/>
</dbReference>
<dbReference type="AlphaFoldDB" id="A0AAE3YCQ4"/>
<dbReference type="InterPro" id="IPR012334">
    <property type="entry name" value="Pectin_lyas_fold"/>
</dbReference>
<reference evidence="2" key="1">
    <citation type="submission" date="2023-07" db="EMBL/GenBank/DDBJ databases">
        <title>Sorghum-associated microbial communities from plants grown in Nebraska, USA.</title>
        <authorList>
            <person name="Schachtman D."/>
        </authorList>
    </citation>
    <scope>NUCLEOTIDE SEQUENCE</scope>
    <source>
        <strain evidence="2">DS2360</strain>
    </source>
</reference>
<dbReference type="SUPFAM" id="SSF51126">
    <property type="entry name" value="Pectin lyase-like"/>
    <property type="match status" value="1"/>
</dbReference>
<sequence>MIYTEDFFAQNSPYPNDDLVQLVDNLTKENVNYKKIAVWMDGTSINSSNEANLIDGKIYRKKGTEYYVNTLILSGSELNAGLFGVKADGITDDSDALQKAFDFCGKNGWKLKLPIGEIVISKNIVCAITTNAVTDVNRFQLVGSGVNLTFFRSIGTTGGLHFISDGPKGSSYLTISGFTITRPNVTNASGGAGVYVKNIMGLTIKDVEVFKFNIGMQIMDTCSSLFENVKTHWGDKGFYCEMVAVTPPNLLTFINCHFNSNAVKGVELYRIHNVKFDGCGFEGNGGNALEASFATANGRVGLNLINNYFEGTSNGVDVYYTLNSGGTANFIGNTFNRLTASIYTSVFVLSNTAEKSYLNFVGNGFMNGGKFIPNGDKPAVLITGNTANIHYTDTNYYETPSDELICLP</sequence>
<proteinExistence type="predicted"/>
<dbReference type="InterPro" id="IPR039448">
    <property type="entry name" value="Beta_helix"/>
</dbReference>
<feature type="domain" description="Right handed beta helix" evidence="1">
    <location>
        <begin position="178"/>
        <end position="296"/>
    </location>
</feature>
<gene>
    <name evidence="2" type="ORF">J2787_003546</name>
</gene>
<dbReference type="Gene3D" id="2.160.20.10">
    <property type="entry name" value="Single-stranded right-handed beta-helix, Pectin lyase-like"/>
    <property type="match status" value="1"/>
</dbReference>
<name>A0AAE3YCQ4_9FLAO</name>
<organism evidence="2 3">
    <name type="scientific">Chryseobacterium rhizosphaerae</name>
    <dbReference type="NCBI Taxonomy" id="395937"/>
    <lineage>
        <taxon>Bacteria</taxon>
        <taxon>Pseudomonadati</taxon>
        <taxon>Bacteroidota</taxon>
        <taxon>Flavobacteriia</taxon>
        <taxon>Flavobacteriales</taxon>
        <taxon>Weeksellaceae</taxon>
        <taxon>Chryseobacterium group</taxon>
        <taxon>Chryseobacterium</taxon>
    </lineage>
</organism>
<evidence type="ECO:0000313" key="2">
    <source>
        <dbReference type="EMBL" id="MDR6528127.1"/>
    </source>
</evidence>
<protein>
    <recommendedName>
        <fullName evidence="1">Right handed beta helix domain-containing protein</fullName>
    </recommendedName>
</protein>
<dbReference type="EMBL" id="JAVDQY010000004">
    <property type="protein sequence ID" value="MDR6528127.1"/>
    <property type="molecule type" value="Genomic_DNA"/>
</dbReference>
<dbReference type="Proteomes" id="UP001184861">
    <property type="component" value="Unassembled WGS sequence"/>
</dbReference>
<evidence type="ECO:0000313" key="3">
    <source>
        <dbReference type="Proteomes" id="UP001184861"/>
    </source>
</evidence>
<accession>A0AAE3YCQ4</accession>
<dbReference type="SMART" id="SM00710">
    <property type="entry name" value="PbH1"/>
    <property type="match status" value="5"/>
</dbReference>
<dbReference type="RefSeq" id="WP_309947424.1">
    <property type="nucleotide sequence ID" value="NZ_JAVDQY010000004.1"/>
</dbReference>
<dbReference type="InterPro" id="IPR011050">
    <property type="entry name" value="Pectin_lyase_fold/virulence"/>
</dbReference>
<comment type="caution">
    <text evidence="2">The sequence shown here is derived from an EMBL/GenBank/DDBJ whole genome shotgun (WGS) entry which is preliminary data.</text>
</comment>